<dbReference type="EMBL" id="QXTE01000033">
    <property type="protein sequence ID" value="TFK11370.1"/>
    <property type="molecule type" value="Genomic_DNA"/>
</dbReference>
<comment type="caution">
    <text evidence="1">The sequence shown here is derived from an EMBL/GenBank/DDBJ whole genome shotgun (WGS) entry which is preliminary data.</text>
</comment>
<protein>
    <submittedName>
        <fullName evidence="1">Interleukin-7</fullName>
    </submittedName>
</protein>
<sequence length="105" mass="12374">MFATFENLSSPTLFIVLLPKYTQHVRAVNTTFRWVPASKLDYVYTRELERWKLNQLNRRRLSINWFNCIQGGYANIVKKHSTSCPTCRTLVLLPESHQLHYTLST</sequence>
<name>A0A4D9EZR3_9SAUR</name>
<proteinExistence type="predicted"/>
<reference evidence="1 2" key="1">
    <citation type="submission" date="2019-04" db="EMBL/GenBank/DDBJ databases">
        <title>Draft genome of the big-headed turtle Platysternon megacephalum.</title>
        <authorList>
            <person name="Gong S."/>
        </authorList>
    </citation>
    <scope>NUCLEOTIDE SEQUENCE [LARGE SCALE GENOMIC DNA]</scope>
    <source>
        <strain evidence="1">DO16091913</strain>
        <tissue evidence="1">Muscle</tissue>
    </source>
</reference>
<accession>A0A4D9EZR3</accession>
<dbReference type="AlphaFoldDB" id="A0A4D9EZR3"/>
<dbReference type="Proteomes" id="UP000297703">
    <property type="component" value="Unassembled WGS sequence"/>
</dbReference>
<evidence type="ECO:0000313" key="2">
    <source>
        <dbReference type="Proteomes" id="UP000297703"/>
    </source>
</evidence>
<keyword evidence="2" id="KW-1185">Reference proteome</keyword>
<evidence type="ECO:0000313" key="1">
    <source>
        <dbReference type="EMBL" id="TFK11370.1"/>
    </source>
</evidence>
<reference evidence="1 2" key="2">
    <citation type="submission" date="2019-04" db="EMBL/GenBank/DDBJ databases">
        <title>The genome sequence of big-headed turtle.</title>
        <authorList>
            <person name="Gong S."/>
        </authorList>
    </citation>
    <scope>NUCLEOTIDE SEQUENCE [LARGE SCALE GENOMIC DNA]</scope>
    <source>
        <strain evidence="1">DO16091913</strain>
        <tissue evidence="1">Muscle</tissue>
    </source>
</reference>
<gene>
    <name evidence="1" type="ORF">DR999_PMT05428</name>
</gene>
<organism evidence="1 2">
    <name type="scientific">Platysternon megacephalum</name>
    <name type="common">big-headed turtle</name>
    <dbReference type="NCBI Taxonomy" id="55544"/>
    <lineage>
        <taxon>Eukaryota</taxon>
        <taxon>Metazoa</taxon>
        <taxon>Chordata</taxon>
        <taxon>Craniata</taxon>
        <taxon>Vertebrata</taxon>
        <taxon>Euteleostomi</taxon>
        <taxon>Archelosauria</taxon>
        <taxon>Testudinata</taxon>
        <taxon>Testudines</taxon>
        <taxon>Cryptodira</taxon>
        <taxon>Durocryptodira</taxon>
        <taxon>Testudinoidea</taxon>
        <taxon>Platysternidae</taxon>
        <taxon>Platysternon</taxon>
    </lineage>
</organism>